<dbReference type="SMART" id="SM01091">
    <property type="entry name" value="CorC_HlyC"/>
    <property type="match status" value="1"/>
</dbReference>
<dbReference type="Pfam" id="PF00571">
    <property type="entry name" value="CBS"/>
    <property type="match status" value="2"/>
</dbReference>
<comment type="caution">
    <text evidence="6">The sequence shown here is derived from an EMBL/GenBank/DDBJ whole genome shotgun (WGS) entry which is preliminary data.</text>
</comment>
<evidence type="ECO:0000256" key="4">
    <source>
        <dbReference type="SAM" id="Phobius"/>
    </source>
</evidence>
<keyword evidence="7" id="KW-1185">Reference proteome</keyword>
<evidence type="ECO:0000313" key="6">
    <source>
        <dbReference type="EMBL" id="MFC4077673.1"/>
    </source>
</evidence>
<evidence type="ECO:0000256" key="2">
    <source>
        <dbReference type="ARBA" id="ARBA00023122"/>
    </source>
</evidence>
<keyword evidence="4" id="KW-0812">Transmembrane</keyword>
<evidence type="ECO:0000313" key="7">
    <source>
        <dbReference type="Proteomes" id="UP001595843"/>
    </source>
</evidence>
<dbReference type="Gene3D" id="3.10.580.10">
    <property type="entry name" value="CBS-domain"/>
    <property type="match status" value="1"/>
</dbReference>
<feature type="transmembrane region" description="Helical" evidence="4">
    <location>
        <begin position="6"/>
        <end position="27"/>
    </location>
</feature>
<gene>
    <name evidence="6" type="ORF">ACFOUO_12775</name>
</gene>
<evidence type="ECO:0000259" key="5">
    <source>
        <dbReference type="PROSITE" id="PS51371"/>
    </source>
</evidence>
<evidence type="ECO:0000256" key="1">
    <source>
        <dbReference type="ARBA" id="ARBA00022737"/>
    </source>
</evidence>
<dbReference type="InterPro" id="IPR046342">
    <property type="entry name" value="CBS_dom_sf"/>
</dbReference>
<dbReference type="SUPFAM" id="SSF54631">
    <property type="entry name" value="CBS-domain pair"/>
    <property type="match status" value="1"/>
</dbReference>
<dbReference type="CDD" id="cd04590">
    <property type="entry name" value="CBS_pair_CorC_HlyC_assoc"/>
    <property type="match status" value="1"/>
</dbReference>
<dbReference type="InterPro" id="IPR016169">
    <property type="entry name" value="FAD-bd_PCMH_sub2"/>
</dbReference>
<keyword evidence="4" id="KW-1133">Transmembrane helix</keyword>
<feature type="transmembrane region" description="Helical" evidence="4">
    <location>
        <begin position="58"/>
        <end position="75"/>
    </location>
</feature>
<dbReference type="EMBL" id="JBHSAP010000015">
    <property type="protein sequence ID" value="MFC4077673.1"/>
    <property type="molecule type" value="Genomic_DNA"/>
</dbReference>
<feature type="domain" description="CBS" evidence="5">
    <location>
        <begin position="189"/>
        <end position="249"/>
    </location>
</feature>
<dbReference type="InterPro" id="IPR000644">
    <property type="entry name" value="CBS_dom"/>
</dbReference>
<feature type="domain" description="CBS" evidence="5">
    <location>
        <begin position="253"/>
        <end position="310"/>
    </location>
</feature>
<dbReference type="Gene3D" id="3.30.465.10">
    <property type="match status" value="1"/>
</dbReference>
<proteinExistence type="predicted"/>
<organism evidence="6 7">
    <name type="scientific">Salinithrix halophila</name>
    <dbReference type="NCBI Taxonomy" id="1485204"/>
    <lineage>
        <taxon>Bacteria</taxon>
        <taxon>Bacillati</taxon>
        <taxon>Bacillota</taxon>
        <taxon>Bacilli</taxon>
        <taxon>Bacillales</taxon>
        <taxon>Thermoactinomycetaceae</taxon>
        <taxon>Salinithrix</taxon>
    </lineage>
</organism>
<dbReference type="InterPro" id="IPR051676">
    <property type="entry name" value="UPF0053_domain"/>
</dbReference>
<keyword evidence="4" id="KW-0472">Membrane</keyword>
<feature type="transmembrane region" description="Helical" evidence="4">
    <location>
        <begin position="95"/>
        <end position="113"/>
    </location>
</feature>
<accession>A0ABV8JGM5</accession>
<sequence length="422" mass="47268">MEDVLSLLFLTGLMVMLILLNGFCAALDSSLTRTRSNKIPKRTAALHNRSSNRETIRSTLRLGVVLSSLFIGWIAQPAVEGGLFPFVSPVIPKWVLHPLGFALLFGILAWPHLTARHSAAGSGVFARFEASISGAISRLYKEPPENSGHHKEETHQLEAHNQRSNHVGVAPYSTEHVYPFVDRLGREIMVPRVDMVCLYTDNTFEENQAIIRQHRHTRYPLCEKDKDRILGVVHIHDIYEYTQTVSHPSFVTIARPEVSVPETMELTQILRTLQEKRAGMAIVVDEYGGTAGLVTKEDIMEEVFGEIQDEFDQSPPLFLPKGEATSIHPRALIEEVNDHFGVSIDDPDNDTIGGWLFSCLEKVPEKGDRIIFGGLEFMVVKARDRWIDRVLVRRIDTLADSPVVKEKRASSSAEECIPSSVS</sequence>
<dbReference type="PROSITE" id="PS51371">
    <property type="entry name" value="CBS"/>
    <property type="match status" value="2"/>
</dbReference>
<dbReference type="Proteomes" id="UP001595843">
    <property type="component" value="Unassembled WGS sequence"/>
</dbReference>
<keyword evidence="2 3" id="KW-0129">CBS domain</keyword>
<dbReference type="RefSeq" id="WP_380705578.1">
    <property type="nucleotide sequence ID" value="NZ_JBHSAP010000015.1"/>
</dbReference>
<dbReference type="InterPro" id="IPR005170">
    <property type="entry name" value="Transptr-assoc_dom"/>
</dbReference>
<dbReference type="SUPFAM" id="SSF56176">
    <property type="entry name" value="FAD-binding/transporter-associated domain-like"/>
    <property type="match status" value="1"/>
</dbReference>
<dbReference type="Pfam" id="PF03471">
    <property type="entry name" value="CorC_HlyC"/>
    <property type="match status" value="1"/>
</dbReference>
<reference evidence="7" key="1">
    <citation type="journal article" date="2019" name="Int. J. Syst. Evol. Microbiol.">
        <title>The Global Catalogue of Microorganisms (GCM) 10K type strain sequencing project: providing services to taxonomists for standard genome sequencing and annotation.</title>
        <authorList>
            <consortium name="The Broad Institute Genomics Platform"/>
            <consortium name="The Broad Institute Genome Sequencing Center for Infectious Disease"/>
            <person name="Wu L."/>
            <person name="Ma J."/>
        </authorList>
    </citation>
    <scope>NUCLEOTIDE SEQUENCE [LARGE SCALE GENOMIC DNA]</scope>
    <source>
        <strain evidence="7">IBRC-M 10813</strain>
    </source>
</reference>
<protein>
    <submittedName>
        <fullName evidence="6">Hemolysin family protein</fullName>
    </submittedName>
</protein>
<dbReference type="PANTHER" id="PTHR43099:SF2">
    <property type="entry name" value="UPF0053 PROTEIN YRKA"/>
    <property type="match status" value="1"/>
</dbReference>
<dbReference type="InterPro" id="IPR044751">
    <property type="entry name" value="Ion_transp-like_CBS"/>
</dbReference>
<name>A0ABV8JGM5_9BACL</name>
<dbReference type="PANTHER" id="PTHR43099">
    <property type="entry name" value="UPF0053 PROTEIN YRKA"/>
    <property type="match status" value="1"/>
</dbReference>
<keyword evidence="1" id="KW-0677">Repeat</keyword>
<dbReference type="InterPro" id="IPR036318">
    <property type="entry name" value="FAD-bd_PCMH-like_sf"/>
</dbReference>
<evidence type="ECO:0000256" key="3">
    <source>
        <dbReference type="PROSITE-ProRule" id="PRU00703"/>
    </source>
</evidence>